<accession>A0AAE0HW99</accession>
<dbReference type="EMBL" id="JAUEDM010000008">
    <property type="protein sequence ID" value="KAK3313116.1"/>
    <property type="molecule type" value="Genomic_DNA"/>
</dbReference>
<feature type="compositionally biased region" description="Low complexity" evidence="1">
    <location>
        <begin position="196"/>
        <end position="211"/>
    </location>
</feature>
<reference evidence="2" key="1">
    <citation type="journal article" date="2023" name="Mol. Phylogenet. Evol.">
        <title>Genome-scale phylogeny and comparative genomics of the fungal order Sordariales.</title>
        <authorList>
            <person name="Hensen N."/>
            <person name="Bonometti L."/>
            <person name="Westerberg I."/>
            <person name="Brannstrom I.O."/>
            <person name="Guillou S."/>
            <person name="Cros-Aarteil S."/>
            <person name="Calhoun S."/>
            <person name="Haridas S."/>
            <person name="Kuo A."/>
            <person name="Mondo S."/>
            <person name="Pangilinan J."/>
            <person name="Riley R."/>
            <person name="LaButti K."/>
            <person name="Andreopoulos B."/>
            <person name="Lipzen A."/>
            <person name="Chen C."/>
            <person name="Yan M."/>
            <person name="Daum C."/>
            <person name="Ng V."/>
            <person name="Clum A."/>
            <person name="Steindorff A."/>
            <person name="Ohm R.A."/>
            <person name="Martin F."/>
            <person name="Silar P."/>
            <person name="Natvig D.O."/>
            <person name="Lalanne C."/>
            <person name="Gautier V."/>
            <person name="Ament-Velasquez S.L."/>
            <person name="Kruys A."/>
            <person name="Hutchinson M.I."/>
            <person name="Powell A.J."/>
            <person name="Barry K."/>
            <person name="Miller A.N."/>
            <person name="Grigoriev I.V."/>
            <person name="Debuchy R."/>
            <person name="Gladieux P."/>
            <person name="Hiltunen Thoren M."/>
            <person name="Johannesson H."/>
        </authorList>
    </citation>
    <scope>NUCLEOTIDE SEQUENCE</scope>
    <source>
        <strain evidence="2">CBS 118394</strain>
    </source>
</reference>
<feature type="region of interest" description="Disordered" evidence="1">
    <location>
        <begin position="78"/>
        <end position="97"/>
    </location>
</feature>
<evidence type="ECO:0000256" key="1">
    <source>
        <dbReference type="SAM" id="MobiDB-lite"/>
    </source>
</evidence>
<protein>
    <submittedName>
        <fullName evidence="2">Uncharacterized protein</fullName>
    </submittedName>
</protein>
<comment type="caution">
    <text evidence="2">The sequence shown here is derived from an EMBL/GenBank/DDBJ whole genome shotgun (WGS) entry which is preliminary data.</text>
</comment>
<feature type="region of interest" description="Disordered" evidence="1">
    <location>
        <begin position="396"/>
        <end position="424"/>
    </location>
</feature>
<sequence length="453" mass="49618">MPSTISRVPSLGETHLLASKPRSKASGPQFWYGEGDIDSTAAPRSRRVLLSGSPSGQPTSRDKGPKRSRNIAAIATASSRRTAVGGGRRMLTKGSSRGHRVCKRLSLGMDDEFWEWKGSMLYHAMPCQALTRMLDEDVLGPSSSSPSRDMTRTKDYSGAEYGSSLELWKSKRSFQMRFHQISRFRYELRRALWRSSGAGSGSPVAPIPSSSEVKPTSFTETVPLKQKIHDARDESSESAIEILPAAHPTTPDLISDCKECPGLAHVHGAATSIEANALETHFCPINRQGVNNMNFTCTTESRPSRSLKGSENAFCVQVSYPSFRCDDGHVYLLNIKDTASHSPDQVLRQLLRGKAPWPKPQPDSRKAAGLFPGQNKPFEWRWKAVKAAPRVLGTRHGKAPAALPPQVPGAAQENSHGVNEKASKRLPPPLGISLLALFPDARARVWLIDRLSL</sequence>
<proteinExistence type="predicted"/>
<feature type="region of interest" description="Disordered" evidence="1">
    <location>
        <begin position="196"/>
        <end position="217"/>
    </location>
</feature>
<keyword evidence="3" id="KW-1185">Reference proteome</keyword>
<gene>
    <name evidence="2" type="ORF">B0H66DRAFT_538197</name>
</gene>
<feature type="region of interest" description="Disordered" evidence="1">
    <location>
        <begin position="1"/>
        <end position="70"/>
    </location>
</feature>
<organism evidence="2 3">
    <name type="scientific">Apodospora peruviana</name>
    <dbReference type="NCBI Taxonomy" id="516989"/>
    <lineage>
        <taxon>Eukaryota</taxon>
        <taxon>Fungi</taxon>
        <taxon>Dikarya</taxon>
        <taxon>Ascomycota</taxon>
        <taxon>Pezizomycotina</taxon>
        <taxon>Sordariomycetes</taxon>
        <taxon>Sordariomycetidae</taxon>
        <taxon>Sordariales</taxon>
        <taxon>Lasiosphaeriaceae</taxon>
        <taxon>Apodospora</taxon>
    </lineage>
</organism>
<evidence type="ECO:0000313" key="2">
    <source>
        <dbReference type="EMBL" id="KAK3313116.1"/>
    </source>
</evidence>
<evidence type="ECO:0000313" key="3">
    <source>
        <dbReference type="Proteomes" id="UP001283341"/>
    </source>
</evidence>
<name>A0AAE0HW99_9PEZI</name>
<reference evidence="2" key="2">
    <citation type="submission" date="2023-06" db="EMBL/GenBank/DDBJ databases">
        <authorList>
            <consortium name="Lawrence Berkeley National Laboratory"/>
            <person name="Haridas S."/>
            <person name="Hensen N."/>
            <person name="Bonometti L."/>
            <person name="Westerberg I."/>
            <person name="Brannstrom I.O."/>
            <person name="Guillou S."/>
            <person name="Cros-Aarteil S."/>
            <person name="Calhoun S."/>
            <person name="Kuo A."/>
            <person name="Mondo S."/>
            <person name="Pangilinan J."/>
            <person name="Riley R."/>
            <person name="Labutti K."/>
            <person name="Andreopoulos B."/>
            <person name="Lipzen A."/>
            <person name="Chen C."/>
            <person name="Yanf M."/>
            <person name="Daum C."/>
            <person name="Ng V."/>
            <person name="Clum A."/>
            <person name="Steindorff A."/>
            <person name="Ohm R."/>
            <person name="Martin F."/>
            <person name="Silar P."/>
            <person name="Natvig D."/>
            <person name="Lalanne C."/>
            <person name="Gautier V."/>
            <person name="Ament-Velasquez S.L."/>
            <person name="Kruys A."/>
            <person name="Hutchinson M.I."/>
            <person name="Powell A.J."/>
            <person name="Barry K."/>
            <person name="Miller A.N."/>
            <person name="Grigoriev I.V."/>
            <person name="Debuchy R."/>
            <person name="Gladieux P."/>
            <person name="Thoren M.H."/>
            <person name="Johannesson H."/>
        </authorList>
    </citation>
    <scope>NUCLEOTIDE SEQUENCE</scope>
    <source>
        <strain evidence="2">CBS 118394</strain>
    </source>
</reference>
<dbReference type="Proteomes" id="UP001283341">
    <property type="component" value="Unassembled WGS sequence"/>
</dbReference>
<dbReference type="AlphaFoldDB" id="A0AAE0HW99"/>